<gene>
    <name evidence="5" type="ORF">MM59RIKEN_22340</name>
</gene>
<feature type="signal peptide" evidence="4">
    <location>
        <begin position="1"/>
        <end position="20"/>
    </location>
</feature>
<dbReference type="PIRSF" id="PIRSF006470">
    <property type="entry name" value="DctB"/>
    <property type="match status" value="1"/>
</dbReference>
<dbReference type="PANTHER" id="PTHR33376:SF7">
    <property type="entry name" value="C4-DICARBOXYLATE-BINDING PROTEIN DCTB"/>
    <property type="match status" value="1"/>
</dbReference>
<name>A0A810QE93_9FIRM</name>
<dbReference type="AlphaFoldDB" id="A0A810QE93"/>
<evidence type="ECO:0000313" key="6">
    <source>
        <dbReference type="Proteomes" id="UP000679848"/>
    </source>
</evidence>
<feature type="chain" id="PRO_5032331611" evidence="4">
    <location>
        <begin position="21"/>
        <end position="375"/>
    </location>
</feature>
<dbReference type="NCBIfam" id="TIGR00787">
    <property type="entry name" value="dctP"/>
    <property type="match status" value="1"/>
</dbReference>
<keyword evidence="6" id="KW-1185">Reference proteome</keyword>
<evidence type="ECO:0000256" key="2">
    <source>
        <dbReference type="ARBA" id="ARBA00022448"/>
    </source>
</evidence>
<keyword evidence="2" id="KW-0813">Transport</keyword>
<evidence type="ECO:0000256" key="4">
    <source>
        <dbReference type="SAM" id="SignalP"/>
    </source>
</evidence>
<reference evidence="5" key="1">
    <citation type="submission" date="2020-09" db="EMBL/GenBank/DDBJ databases">
        <title>New species isolated from human feces.</title>
        <authorList>
            <person name="Kitahara M."/>
            <person name="Shigeno Y."/>
            <person name="Shime M."/>
            <person name="Matsumoto Y."/>
            <person name="Nakamura S."/>
            <person name="Motooka D."/>
            <person name="Fukuoka S."/>
            <person name="Nishikawa H."/>
            <person name="Benno Y."/>
        </authorList>
    </citation>
    <scope>NUCLEOTIDE SEQUENCE</scope>
    <source>
        <strain evidence="5">MM59</strain>
    </source>
</reference>
<comment type="similarity">
    <text evidence="1">Belongs to the bacterial solute-binding protein 7 family.</text>
</comment>
<evidence type="ECO:0000256" key="1">
    <source>
        <dbReference type="ARBA" id="ARBA00009023"/>
    </source>
</evidence>
<dbReference type="InterPro" id="IPR018389">
    <property type="entry name" value="DctP_fam"/>
</dbReference>
<accession>A0A810QE93</accession>
<dbReference type="GO" id="GO:0055085">
    <property type="term" value="P:transmembrane transport"/>
    <property type="evidence" value="ECO:0007669"/>
    <property type="project" value="InterPro"/>
</dbReference>
<sequence>MLVLCMALGLAATGCGFESAEVPDNSTTDTSGNSTAVQGAVADDAPYQDIYAYIQTPSDNPDKVTIRYATMASEDTLYGQAYTRGYVMMLKWLKDALGDQIEVQFIMNGSVGGTADAVLGNLQMGNIEMTDFTTTSCGEFSKAYMPLDLFYLVKDFDEMGALLDGPAGDMMNEQFTADTNLKNLTYGILGPRNMTNSKHAITGVADMSGLKMRVQSNQLHMMGMKALGASATNVAFSELFTAMQQGTVDGQENPLDTILQHRYYEVQDYLTITNHLVAVAGLFVNNDWFEGLDPEIQAAFEEAAQKSETYAREAWHAENDATLEELKGLMEVNELDDAALNEFQEAAKSAWTEAAAYIGEEYFNQFLETSGLSVE</sequence>
<evidence type="ECO:0000256" key="3">
    <source>
        <dbReference type="ARBA" id="ARBA00022729"/>
    </source>
</evidence>
<dbReference type="Pfam" id="PF03480">
    <property type="entry name" value="DctP"/>
    <property type="match status" value="1"/>
</dbReference>
<organism evidence="5 6">
    <name type="scientific">Pusillibacter faecalis</name>
    <dbReference type="NCBI Taxonomy" id="2714358"/>
    <lineage>
        <taxon>Bacteria</taxon>
        <taxon>Bacillati</taxon>
        <taxon>Bacillota</taxon>
        <taxon>Clostridia</taxon>
        <taxon>Eubacteriales</taxon>
        <taxon>Oscillospiraceae</taxon>
        <taxon>Pusillibacter</taxon>
    </lineage>
</organism>
<dbReference type="EMBL" id="AP023420">
    <property type="protein sequence ID" value="BCK84915.1"/>
    <property type="molecule type" value="Genomic_DNA"/>
</dbReference>
<proteinExistence type="inferred from homology"/>
<dbReference type="Proteomes" id="UP000679848">
    <property type="component" value="Chromosome"/>
</dbReference>
<evidence type="ECO:0000313" key="5">
    <source>
        <dbReference type="EMBL" id="BCK84915.1"/>
    </source>
</evidence>
<dbReference type="GO" id="GO:0030288">
    <property type="term" value="C:outer membrane-bounded periplasmic space"/>
    <property type="evidence" value="ECO:0007669"/>
    <property type="project" value="InterPro"/>
</dbReference>
<dbReference type="InterPro" id="IPR038404">
    <property type="entry name" value="TRAP_DctP_sf"/>
</dbReference>
<dbReference type="CDD" id="cd13603">
    <property type="entry name" value="PBP2_TRAP_Siap_TeaA_like"/>
    <property type="match status" value="1"/>
</dbReference>
<dbReference type="NCBIfam" id="NF037995">
    <property type="entry name" value="TRAP_S1"/>
    <property type="match status" value="1"/>
</dbReference>
<dbReference type="PANTHER" id="PTHR33376">
    <property type="match status" value="1"/>
</dbReference>
<protein>
    <submittedName>
        <fullName evidence="5">ABC transporter substrate-binding protein</fullName>
    </submittedName>
</protein>
<keyword evidence="3 4" id="KW-0732">Signal</keyword>
<dbReference type="KEGG" id="pfaa:MM59RIKEN_22340"/>
<dbReference type="Gene3D" id="3.40.190.170">
    <property type="entry name" value="Bacterial extracellular solute-binding protein, family 7"/>
    <property type="match status" value="1"/>
</dbReference>
<dbReference type="InterPro" id="IPR004682">
    <property type="entry name" value="TRAP_DctP"/>
</dbReference>